<dbReference type="Proteomes" id="UP000673383">
    <property type="component" value="Unassembled WGS sequence"/>
</dbReference>
<reference evidence="2" key="1">
    <citation type="submission" date="2021-02" db="EMBL/GenBank/DDBJ databases">
        <title>Genomic Encyclopedia of Type Strains, Phase IV (KMG-V): Genome sequencing to study the core and pangenomes of soil and plant-associated prokaryotes.</title>
        <authorList>
            <person name="Whitman W."/>
        </authorList>
    </citation>
    <scope>NUCLEOTIDE SEQUENCE</scope>
    <source>
        <strain evidence="2">USDA 406</strain>
    </source>
</reference>
<dbReference type="EMBL" id="JAFICZ010000001">
    <property type="protein sequence ID" value="MBP1294472.1"/>
    <property type="molecule type" value="Genomic_DNA"/>
</dbReference>
<protein>
    <submittedName>
        <fullName evidence="2">Uncharacterized protein</fullName>
    </submittedName>
</protein>
<feature type="compositionally biased region" description="Basic and acidic residues" evidence="1">
    <location>
        <begin position="59"/>
        <end position="69"/>
    </location>
</feature>
<gene>
    <name evidence="2" type="ORF">JOH49_004225</name>
</gene>
<dbReference type="RefSeq" id="WP_244981017.1">
    <property type="nucleotide sequence ID" value="NZ_JAFICZ010000001.1"/>
</dbReference>
<feature type="region of interest" description="Disordered" evidence="1">
    <location>
        <begin position="36"/>
        <end position="88"/>
    </location>
</feature>
<proteinExistence type="predicted"/>
<sequence>MADQRVINLIYGDQRRDRRIIDEALRVSAESVRLLKDNPPPDTFIGRKTHEPFPQGESRYGEETDRGRTTEYPSEAAKQRDKKGRKAASAWRFSALVVVLGLSPS</sequence>
<evidence type="ECO:0000313" key="3">
    <source>
        <dbReference type="Proteomes" id="UP000673383"/>
    </source>
</evidence>
<evidence type="ECO:0000256" key="1">
    <source>
        <dbReference type="SAM" id="MobiDB-lite"/>
    </source>
</evidence>
<name>A0A8I2C5R5_BRAEL</name>
<organism evidence="2 3">
    <name type="scientific">Bradyrhizobium elkanii</name>
    <dbReference type="NCBI Taxonomy" id="29448"/>
    <lineage>
        <taxon>Bacteria</taxon>
        <taxon>Pseudomonadati</taxon>
        <taxon>Pseudomonadota</taxon>
        <taxon>Alphaproteobacteria</taxon>
        <taxon>Hyphomicrobiales</taxon>
        <taxon>Nitrobacteraceae</taxon>
        <taxon>Bradyrhizobium</taxon>
    </lineage>
</organism>
<accession>A0A8I2C5R5</accession>
<dbReference type="AlphaFoldDB" id="A0A8I2C5R5"/>
<comment type="caution">
    <text evidence="2">The sequence shown here is derived from an EMBL/GenBank/DDBJ whole genome shotgun (WGS) entry which is preliminary data.</text>
</comment>
<evidence type="ECO:0000313" key="2">
    <source>
        <dbReference type="EMBL" id="MBP1294472.1"/>
    </source>
</evidence>